<dbReference type="PANTHER" id="PTHR30383:SF5">
    <property type="entry name" value="SGNH HYDROLASE-TYPE ESTERASE DOMAIN-CONTAINING PROTEIN"/>
    <property type="match status" value="1"/>
</dbReference>
<dbReference type="Proteomes" id="UP001595632">
    <property type="component" value="Unassembled WGS sequence"/>
</dbReference>
<dbReference type="SUPFAM" id="SSF52266">
    <property type="entry name" value="SGNH hydrolase"/>
    <property type="match status" value="1"/>
</dbReference>
<dbReference type="EMBL" id="JBHRTB010000010">
    <property type="protein sequence ID" value="MFC3142011.1"/>
    <property type="molecule type" value="Genomic_DNA"/>
</dbReference>
<sequence>MFNFSKALLPLVLIGLTACSTPPRSAGAQDLSVEFHSPAPEAAAETETTVTTPPPSPNRQAFFAPTGGSIPARVTRAITPEAPLRMMIVGDSLADGFGMFMKQRVANRGLPVSVDNRGKTSTGLARGDFYDWPGNFAAMAAANRPDVVVFHFGANDNQPLRYAAGGSVPYDTPEWEAAYRAEARKMLQAAAATGAVVYWLGPAPDRDAHRNSLLTRANVWFREEALKAGAHFISIPAFAAGPSGEFVTTAGGTTIRAGDGSHFTANGYYLVVDNILRALERDNPGIFNPPSVEVAGLQ</sequence>
<dbReference type="Pfam" id="PF04311">
    <property type="entry name" value="DUF459"/>
    <property type="match status" value="1"/>
</dbReference>
<dbReference type="PANTHER" id="PTHR30383">
    <property type="entry name" value="THIOESTERASE 1/PROTEASE 1/LYSOPHOSPHOLIPASE L1"/>
    <property type="match status" value="1"/>
</dbReference>
<dbReference type="InterPro" id="IPR051532">
    <property type="entry name" value="Ester_Hydrolysis_Enzymes"/>
</dbReference>
<evidence type="ECO:0000256" key="2">
    <source>
        <dbReference type="SAM" id="SignalP"/>
    </source>
</evidence>
<dbReference type="RefSeq" id="WP_275631745.1">
    <property type="nucleotide sequence ID" value="NZ_JARGYD010000002.1"/>
</dbReference>
<dbReference type="InterPro" id="IPR007407">
    <property type="entry name" value="DUF459"/>
</dbReference>
<gene>
    <name evidence="3" type="ORF">ACFOGP_04790</name>
</gene>
<reference evidence="4" key="1">
    <citation type="journal article" date="2019" name="Int. J. Syst. Evol. Microbiol.">
        <title>The Global Catalogue of Microorganisms (GCM) 10K type strain sequencing project: providing services to taxonomists for standard genome sequencing and annotation.</title>
        <authorList>
            <consortium name="The Broad Institute Genomics Platform"/>
            <consortium name="The Broad Institute Genome Sequencing Center for Infectious Disease"/>
            <person name="Wu L."/>
            <person name="Ma J."/>
        </authorList>
    </citation>
    <scope>NUCLEOTIDE SEQUENCE [LARGE SCALE GENOMIC DNA]</scope>
    <source>
        <strain evidence="4">KCTC 52366</strain>
    </source>
</reference>
<feature type="compositionally biased region" description="Low complexity" evidence="1">
    <location>
        <begin position="40"/>
        <end position="51"/>
    </location>
</feature>
<feature type="region of interest" description="Disordered" evidence="1">
    <location>
        <begin position="40"/>
        <end position="67"/>
    </location>
</feature>
<evidence type="ECO:0000256" key="1">
    <source>
        <dbReference type="SAM" id="MobiDB-lite"/>
    </source>
</evidence>
<keyword evidence="2" id="KW-0732">Signal</keyword>
<protein>
    <submittedName>
        <fullName evidence="3">DUF459 domain-containing protein</fullName>
    </submittedName>
</protein>
<name>A0ABV7GNZ2_9RHOB</name>
<dbReference type="Gene3D" id="3.40.50.1110">
    <property type="entry name" value="SGNH hydrolase"/>
    <property type="match status" value="1"/>
</dbReference>
<comment type="caution">
    <text evidence="3">The sequence shown here is derived from an EMBL/GenBank/DDBJ whole genome shotgun (WGS) entry which is preliminary data.</text>
</comment>
<evidence type="ECO:0000313" key="3">
    <source>
        <dbReference type="EMBL" id="MFC3142011.1"/>
    </source>
</evidence>
<keyword evidence="4" id="KW-1185">Reference proteome</keyword>
<organism evidence="3 4">
    <name type="scientific">Psychromarinibacter halotolerans</name>
    <dbReference type="NCBI Taxonomy" id="1775175"/>
    <lineage>
        <taxon>Bacteria</taxon>
        <taxon>Pseudomonadati</taxon>
        <taxon>Pseudomonadota</taxon>
        <taxon>Alphaproteobacteria</taxon>
        <taxon>Rhodobacterales</taxon>
        <taxon>Paracoccaceae</taxon>
        <taxon>Psychromarinibacter</taxon>
    </lineage>
</organism>
<evidence type="ECO:0000313" key="4">
    <source>
        <dbReference type="Proteomes" id="UP001595632"/>
    </source>
</evidence>
<proteinExistence type="predicted"/>
<dbReference type="InterPro" id="IPR036514">
    <property type="entry name" value="SGNH_hydro_sf"/>
</dbReference>
<feature type="signal peptide" evidence="2">
    <location>
        <begin position="1"/>
        <end position="28"/>
    </location>
</feature>
<accession>A0ABV7GNZ2</accession>
<dbReference type="PROSITE" id="PS51257">
    <property type="entry name" value="PROKAR_LIPOPROTEIN"/>
    <property type="match status" value="1"/>
</dbReference>
<feature type="chain" id="PRO_5047381064" evidence="2">
    <location>
        <begin position="29"/>
        <end position="298"/>
    </location>
</feature>